<dbReference type="PANTHER" id="PTHR41786:SF1">
    <property type="entry name" value="6-HYDROXYMETHYLPTERIN DIPHOSPHOKINASE MPTE-LIKE DOMAIN-CONTAINING PROTEIN"/>
    <property type="match status" value="1"/>
</dbReference>
<dbReference type="EMBL" id="JADCNN020000016">
    <property type="protein sequence ID" value="MBM6997266.1"/>
    <property type="molecule type" value="Genomic_DNA"/>
</dbReference>
<evidence type="ECO:0000259" key="2">
    <source>
        <dbReference type="Pfam" id="PF01973"/>
    </source>
</evidence>
<sequence>MNYLELNLMKINKKYPHICMELQKHNYDPEVYHFSRMESGLGNVEYTLPSSSPQLLFENNDAQLELALWVQSLSDALSNHDHILLYGLGLGYHLRLLLDMYPNKWIYVYEPDMDLFITALINEDLRDILDHPNVKSMAVGISMGQRRQLIFPICQLAQGTCSVVRLPFHYKTRMGEIQGFQQVFDEIVTEYKINQNTLIRFKDIWMINRFNHFVTNLSSLSLFQLKGMFQNTPALIVGSGPSLELDINWIRELKDYCLIIAAGSSVQALLQHGITPHLVVVIDGGPVVENIFLVPGSEKVPLLYTPSANYKATDRVNAVMFHAYDDTDPVTRYFFETDKEEPILRSLASVSGTAVQAAVYMGCSDIIFAGQDFSFPSDKHYSNGVAHVHEVHQSRAISQANIWVENVSGSSNRTTLPYKILLNKMEEVLSWFPEVNFINTSKLGAKIEGTNWVPIEEIIDRLKNTNDPDPDRFEKALVNKPRRYNPTQIEDIVNKIKRIAVEIERISEKTRKILRLLRKLEELSRTNPRKCENTMVVVEEIWSSIVDGEIFKTLYEPLLPEELQFFDNHLSRIISEENIHDKSKYFVMYLGKIVREIIGIQPKLEDLYRISIERIKRSN</sequence>
<evidence type="ECO:0000259" key="3">
    <source>
        <dbReference type="Pfam" id="PF20157"/>
    </source>
</evidence>
<dbReference type="Proteomes" id="UP001516620">
    <property type="component" value="Unassembled WGS sequence"/>
</dbReference>
<comment type="caution">
    <text evidence="4">The sequence shown here is derived from an EMBL/GenBank/DDBJ whole genome shotgun (WGS) entry which is preliminary data.</text>
</comment>
<dbReference type="Pfam" id="PF01973">
    <property type="entry name" value="MptE-like"/>
    <property type="match status" value="1"/>
</dbReference>
<gene>
    <name evidence="4" type="ORF">IM700_016520</name>
</gene>
<feature type="domain" description="6-hydroxymethylpterin diphosphokinase MptE-like" evidence="2">
    <location>
        <begin position="214"/>
        <end position="376"/>
    </location>
</feature>
<evidence type="ECO:0000313" key="5">
    <source>
        <dbReference type="Proteomes" id="UP001516620"/>
    </source>
</evidence>
<keyword evidence="5" id="KW-1185">Reference proteome</keyword>
<evidence type="ECO:0000313" key="4">
    <source>
        <dbReference type="EMBL" id="MBM6997266.1"/>
    </source>
</evidence>
<dbReference type="InterPro" id="IPR045376">
    <property type="entry name" value="Maf_N"/>
</dbReference>
<dbReference type="Pfam" id="PF20157">
    <property type="entry name" value="Maf_flag10_N"/>
    <property type="match status" value="1"/>
</dbReference>
<evidence type="ECO:0000256" key="1">
    <source>
        <dbReference type="SAM" id="Coils"/>
    </source>
</evidence>
<keyword evidence="1" id="KW-0175">Coiled coil</keyword>
<accession>A0ABS2HBS0</accession>
<organism evidence="4 5">
    <name type="scientific">Paenibacillus rhizolycopersici</name>
    <dbReference type="NCBI Taxonomy" id="2780073"/>
    <lineage>
        <taxon>Bacteria</taxon>
        <taxon>Bacillati</taxon>
        <taxon>Bacillota</taxon>
        <taxon>Bacilli</taxon>
        <taxon>Bacillales</taxon>
        <taxon>Paenibacillaceae</taxon>
        <taxon>Paenibacillus</taxon>
    </lineage>
</organism>
<reference evidence="4 5" key="1">
    <citation type="submission" date="2021-01" db="EMBL/GenBank/DDBJ databases">
        <title>Paenibacillus sp.nov. isolated from the rhizosphere soil of tomato plant.</title>
        <authorList>
            <person name="Thin K.K."/>
            <person name="Zhang X."/>
            <person name="He S."/>
        </authorList>
    </citation>
    <scope>NUCLEOTIDE SEQUENCE [LARGE SCALE GENOMIC DNA]</scope>
    <source>
        <strain evidence="4 5">DXFW5</strain>
    </source>
</reference>
<feature type="coiled-coil region" evidence="1">
    <location>
        <begin position="489"/>
        <end position="526"/>
    </location>
</feature>
<proteinExistence type="predicted"/>
<dbReference type="RefSeq" id="WP_193418001.1">
    <property type="nucleotide sequence ID" value="NZ_JADCNN020000016.1"/>
</dbReference>
<name>A0ABS2HBS0_9BACL</name>
<dbReference type="InterPro" id="IPR002826">
    <property type="entry name" value="MptE-like"/>
</dbReference>
<protein>
    <submittedName>
        <fullName evidence="4">Motility associated factor glycosyltransferase family protein</fullName>
    </submittedName>
</protein>
<feature type="domain" description="Glycosyltransferase Maf N-terminal" evidence="3">
    <location>
        <begin position="81"/>
        <end position="146"/>
    </location>
</feature>
<dbReference type="PANTHER" id="PTHR41786">
    <property type="entry name" value="MOTILITY ACCESSORY FACTOR MAF"/>
    <property type="match status" value="1"/>
</dbReference>